<accession>A0A084B314</accession>
<evidence type="ECO:0000313" key="7">
    <source>
        <dbReference type="EMBL" id="KEY71943.1"/>
    </source>
</evidence>
<dbReference type="InterPro" id="IPR050121">
    <property type="entry name" value="Cytochrome_P450_monoxygenase"/>
</dbReference>
<keyword evidence="5" id="KW-0560">Oxidoreductase</keyword>
<dbReference type="OrthoDB" id="1470350at2759"/>
<evidence type="ECO:0000256" key="2">
    <source>
        <dbReference type="ARBA" id="ARBA00010617"/>
    </source>
</evidence>
<evidence type="ECO:0000313" key="8">
    <source>
        <dbReference type="Proteomes" id="UP000028045"/>
    </source>
</evidence>
<proteinExistence type="inferred from homology"/>
<organism evidence="7 8">
    <name type="scientific">Stachybotrys chartarum (strain CBS 109288 / IBT 7711)</name>
    <name type="common">Toxic black mold</name>
    <name type="synonym">Stilbospora chartarum</name>
    <dbReference type="NCBI Taxonomy" id="1280523"/>
    <lineage>
        <taxon>Eukaryota</taxon>
        <taxon>Fungi</taxon>
        <taxon>Dikarya</taxon>
        <taxon>Ascomycota</taxon>
        <taxon>Pezizomycotina</taxon>
        <taxon>Sordariomycetes</taxon>
        <taxon>Hypocreomycetidae</taxon>
        <taxon>Hypocreales</taxon>
        <taxon>Stachybotryaceae</taxon>
        <taxon>Stachybotrys</taxon>
    </lineage>
</organism>
<comment type="pathway">
    <text evidence="1">Mycotoxin biosynthesis.</text>
</comment>
<dbReference type="PRINTS" id="PR00463">
    <property type="entry name" value="EP450I"/>
</dbReference>
<keyword evidence="8" id="KW-1185">Reference proteome</keyword>
<evidence type="ECO:0000256" key="4">
    <source>
        <dbReference type="ARBA" id="ARBA00022723"/>
    </source>
</evidence>
<dbReference type="AlphaFoldDB" id="A0A084B314"/>
<dbReference type="HOGENOM" id="CLU_001570_14_2_1"/>
<keyword evidence="4" id="KW-0479">Metal-binding</keyword>
<protein>
    <submittedName>
        <fullName evidence="7">Uncharacterized protein</fullName>
    </submittedName>
</protein>
<dbReference type="Gene3D" id="1.10.630.10">
    <property type="entry name" value="Cytochrome P450"/>
    <property type="match status" value="1"/>
</dbReference>
<dbReference type="PANTHER" id="PTHR24305:SF96">
    <property type="entry name" value="CYTOCHROME P450 MONOOXYGENASE STCB-RELATED"/>
    <property type="match status" value="1"/>
</dbReference>
<dbReference type="InterPro" id="IPR002401">
    <property type="entry name" value="Cyt_P450_E_grp-I"/>
</dbReference>
<dbReference type="Pfam" id="PF00067">
    <property type="entry name" value="p450"/>
    <property type="match status" value="1"/>
</dbReference>
<evidence type="ECO:0000256" key="5">
    <source>
        <dbReference type="ARBA" id="ARBA00023002"/>
    </source>
</evidence>
<name>A0A084B314_STACB</name>
<dbReference type="GO" id="GO:0020037">
    <property type="term" value="F:heme binding"/>
    <property type="evidence" value="ECO:0007669"/>
    <property type="project" value="InterPro"/>
</dbReference>
<dbReference type="SUPFAM" id="SSF48264">
    <property type="entry name" value="Cytochrome P450"/>
    <property type="match status" value="1"/>
</dbReference>
<reference evidence="7 8" key="1">
    <citation type="journal article" date="2014" name="BMC Genomics">
        <title>Comparative genome sequencing reveals chemotype-specific gene clusters in the toxigenic black mold Stachybotrys.</title>
        <authorList>
            <person name="Semeiks J."/>
            <person name="Borek D."/>
            <person name="Otwinowski Z."/>
            <person name="Grishin N.V."/>
        </authorList>
    </citation>
    <scope>NUCLEOTIDE SEQUENCE [LARGE SCALE GENOMIC DNA]</scope>
    <source>
        <strain evidence="8">CBS 109288 / IBT 7711</strain>
    </source>
</reference>
<keyword evidence="3" id="KW-0349">Heme</keyword>
<gene>
    <name evidence="7" type="ORF">S7711_07092</name>
</gene>
<evidence type="ECO:0000256" key="1">
    <source>
        <dbReference type="ARBA" id="ARBA00004685"/>
    </source>
</evidence>
<dbReference type="GO" id="GO:0016705">
    <property type="term" value="F:oxidoreductase activity, acting on paired donors, with incorporation or reduction of molecular oxygen"/>
    <property type="evidence" value="ECO:0007669"/>
    <property type="project" value="InterPro"/>
</dbReference>
<evidence type="ECO:0000256" key="3">
    <source>
        <dbReference type="ARBA" id="ARBA00022617"/>
    </source>
</evidence>
<comment type="similarity">
    <text evidence="2">Belongs to the cytochrome P450 family.</text>
</comment>
<dbReference type="GO" id="GO:0005506">
    <property type="term" value="F:iron ion binding"/>
    <property type="evidence" value="ECO:0007669"/>
    <property type="project" value="InterPro"/>
</dbReference>
<dbReference type="GO" id="GO:0004497">
    <property type="term" value="F:monooxygenase activity"/>
    <property type="evidence" value="ECO:0007669"/>
    <property type="project" value="InterPro"/>
</dbReference>
<dbReference type="EMBL" id="KL648114">
    <property type="protein sequence ID" value="KEY71943.1"/>
    <property type="molecule type" value="Genomic_DNA"/>
</dbReference>
<dbReference type="InterPro" id="IPR036396">
    <property type="entry name" value="Cyt_P450_sf"/>
</dbReference>
<sequence>MEQARREMALILGLLTLISVLALLIIDYRSETRKALRRIPGPLYTSFTNLPLKSAVLTGRRTGFIHSLHQKYGAVVRISPKEISIVDPEASKVIHRAGSGFWKSDWYARFTNQPVPTLFTMADPKQHAERRRLLARGFSKSEVRARWEPVVRQTAERALDKMNQDLIRGKADILKWWLHMATDVSSHFMFGESFGTLETGKANHYFRVLQLAGKGGSIANEVPIFGFFGRYMPLATFRDLFWSNDYLSAYGAEAITKSMKQGVDTISVFSQLEPSEEPVSHNKSSRPLTVQDLSTEAGNLILAGTDTTAYTLTCLVWSVLRHPFIYSALHEEVAGLENSFTDSALEALPLLNAVINETLRLYGPASGSLPRIVPSGGVQLGGYLIPENTTVSTQAWTLHRNEDMWPNAET</sequence>
<dbReference type="PANTHER" id="PTHR24305">
    <property type="entry name" value="CYTOCHROME P450"/>
    <property type="match status" value="1"/>
</dbReference>
<dbReference type="InterPro" id="IPR001128">
    <property type="entry name" value="Cyt_P450"/>
</dbReference>
<keyword evidence="6" id="KW-0408">Iron</keyword>
<evidence type="ECO:0000256" key="6">
    <source>
        <dbReference type="ARBA" id="ARBA00023004"/>
    </source>
</evidence>
<dbReference type="Proteomes" id="UP000028045">
    <property type="component" value="Unassembled WGS sequence"/>
</dbReference>